<dbReference type="GeneID" id="116308191"/>
<evidence type="ECO:0000313" key="13">
    <source>
        <dbReference type="Proteomes" id="UP000515163"/>
    </source>
</evidence>
<dbReference type="InParanoid" id="A0A6P8J374"/>
<dbReference type="SUPFAM" id="SSF48726">
    <property type="entry name" value="Immunoglobulin"/>
    <property type="match status" value="1"/>
</dbReference>
<evidence type="ECO:0000256" key="2">
    <source>
        <dbReference type="ARBA" id="ARBA00022475"/>
    </source>
</evidence>
<evidence type="ECO:0000256" key="4">
    <source>
        <dbReference type="ARBA" id="ARBA00022729"/>
    </source>
</evidence>
<feature type="compositionally biased region" description="Polar residues" evidence="11">
    <location>
        <begin position="361"/>
        <end position="370"/>
    </location>
</feature>
<keyword evidence="3 12" id="KW-0812">Transmembrane</keyword>
<dbReference type="InterPro" id="IPR051713">
    <property type="entry name" value="T-cell_Activation_Regulation"/>
</dbReference>
<keyword evidence="6 12" id="KW-0472">Membrane</keyword>
<feature type="region of interest" description="Disordered" evidence="11">
    <location>
        <begin position="427"/>
        <end position="477"/>
    </location>
</feature>
<keyword evidence="5 12" id="KW-1133">Transmembrane helix</keyword>
<evidence type="ECO:0000256" key="1">
    <source>
        <dbReference type="ARBA" id="ARBA00004251"/>
    </source>
</evidence>
<evidence type="ECO:0000256" key="8">
    <source>
        <dbReference type="ARBA" id="ARBA00023170"/>
    </source>
</evidence>
<dbReference type="InterPro" id="IPR036179">
    <property type="entry name" value="Ig-like_dom_sf"/>
</dbReference>
<protein>
    <submittedName>
        <fullName evidence="14">Uncharacterized protein LOC116308191</fullName>
    </submittedName>
</protein>
<gene>
    <name evidence="14" type="primary">LOC116308191</name>
</gene>
<evidence type="ECO:0000256" key="3">
    <source>
        <dbReference type="ARBA" id="ARBA00022692"/>
    </source>
</evidence>
<evidence type="ECO:0000313" key="14">
    <source>
        <dbReference type="RefSeq" id="XP_031574436.1"/>
    </source>
</evidence>
<evidence type="ECO:0000256" key="5">
    <source>
        <dbReference type="ARBA" id="ARBA00022989"/>
    </source>
</evidence>
<evidence type="ECO:0000256" key="9">
    <source>
        <dbReference type="ARBA" id="ARBA00023180"/>
    </source>
</evidence>
<keyword evidence="8" id="KW-0675">Receptor</keyword>
<comment type="subcellular location">
    <subcellularLocation>
        <location evidence="1">Cell membrane</location>
        <topology evidence="1">Single-pass type I membrane protein</topology>
    </subcellularLocation>
</comment>
<evidence type="ECO:0000256" key="12">
    <source>
        <dbReference type="SAM" id="Phobius"/>
    </source>
</evidence>
<dbReference type="GO" id="GO:0006955">
    <property type="term" value="P:immune response"/>
    <property type="evidence" value="ECO:0007669"/>
    <property type="project" value="TreeGrafter"/>
</dbReference>
<dbReference type="GO" id="GO:0071222">
    <property type="term" value="P:cellular response to lipopolysaccharide"/>
    <property type="evidence" value="ECO:0007669"/>
    <property type="project" value="TreeGrafter"/>
</dbReference>
<feature type="transmembrane region" description="Helical" evidence="12">
    <location>
        <begin position="301"/>
        <end position="324"/>
    </location>
</feature>
<dbReference type="OrthoDB" id="8825892at2759"/>
<keyword evidence="10" id="KW-0393">Immunoglobulin domain</keyword>
<evidence type="ECO:0000256" key="6">
    <source>
        <dbReference type="ARBA" id="ARBA00023136"/>
    </source>
</evidence>
<dbReference type="PANTHER" id="PTHR25466">
    <property type="entry name" value="T-LYMPHOCYTE ACTIVATION ANTIGEN"/>
    <property type="match status" value="1"/>
</dbReference>
<proteinExistence type="predicted"/>
<keyword evidence="4" id="KW-0732">Signal</keyword>
<feature type="region of interest" description="Disordered" evidence="11">
    <location>
        <begin position="332"/>
        <end position="370"/>
    </location>
</feature>
<name>A0A6P8J374_ACTTE</name>
<dbReference type="KEGG" id="aten:116308191"/>
<dbReference type="PANTHER" id="PTHR25466:SF3">
    <property type="entry name" value="PROGRAMMED CELL DEATH 1 LIGAND 1"/>
    <property type="match status" value="1"/>
</dbReference>
<evidence type="ECO:0000256" key="10">
    <source>
        <dbReference type="ARBA" id="ARBA00023319"/>
    </source>
</evidence>
<reference evidence="14" key="1">
    <citation type="submission" date="2025-08" db="UniProtKB">
        <authorList>
            <consortium name="RefSeq"/>
        </authorList>
    </citation>
    <scope>IDENTIFICATION</scope>
    <source>
        <tissue evidence="14">Tentacle</tissue>
    </source>
</reference>
<dbReference type="AlphaFoldDB" id="A0A6P8J374"/>
<dbReference type="RefSeq" id="XP_031574436.1">
    <property type="nucleotide sequence ID" value="XM_031718576.1"/>
</dbReference>
<evidence type="ECO:0000256" key="7">
    <source>
        <dbReference type="ARBA" id="ARBA00023157"/>
    </source>
</evidence>
<dbReference type="GO" id="GO:0007166">
    <property type="term" value="P:cell surface receptor signaling pathway"/>
    <property type="evidence" value="ECO:0007669"/>
    <property type="project" value="TreeGrafter"/>
</dbReference>
<dbReference type="GO" id="GO:0009897">
    <property type="term" value="C:external side of plasma membrane"/>
    <property type="evidence" value="ECO:0007669"/>
    <property type="project" value="TreeGrafter"/>
</dbReference>
<feature type="compositionally biased region" description="Basic and acidic residues" evidence="11">
    <location>
        <begin position="440"/>
        <end position="453"/>
    </location>
</feature>
<keyword evidence="13" id="KW-1185">Reference proteome</keyword>
<dbReference type="Gene3D" id="2.60.40.10">
    <property type="entry name" value="Immunoglobulins"/>
    <property type="match status" value="1"/>
</dbReference>
<keyword evidence="9" id="KW-0325">Glycoprotein</keyword>
<dbReference type="InterPro" id="IPR013783">
    <property type="entry name" value="Ig-like_fold"/>
</dbReference>
<organism evidence="13 14">
    <name type="scientific">Actinia tenebrosa</name>
    <name type="common">Australian red waratah sea anemone</name>
    <dbReference type="NCBI Taxonomy" id="6105"/>
    <lineage>
        <taxon>Eukaryota</taxon>
        <taxon>Metazoa</taxon>
        <taxon>Cnidaria</taxon>
        <taxon>Anthozoa</taxon>
        <taxon>Hexacorallia</taxon>
        <taxon>Actiniaria</taxon>
        <taxon>Actiniidae</taxon>
        <taxon>Actinia</taxon>
    </lineage>
</organism>
<keyword evidence="2" id="KW-1003">Cell membrane</keyword>
<sequence length="477" mass="53414">MHCYLLSSYQLFACLVSNRICYVKANANDQLSLTREVNKDVVFMFTTNTSTNITEAVWGIRDGDTSNFKLVLIAVDRFSEQIRYNAGYDGRVSFVGDLSKGQAWFKITNLNINDTNQYTARIILQGTSSYKFSVIRLNVIQPVSPVTTRPLQTSTRELTTAASSSQTSPRPTSEMPQMSNRSITIKVMKKVYGNSSDANSHAFKTFSEKFLFEINSVYKNIHTFEKAKITRPSENIIPVTFVVFFKNMIKPDEICGPLKDAVKDNRLGSLKIVPGSLECSSEPSRSFPKNQSSSVCTCTSIIAACTTIIIFLILVVVVLLFYIWRGRSNAEKGAESRGSSSVKDKDLESYENVHQMEDTSQRTTTKTAQASNEKEIYETIKENRNKDTAAIKANVKPTRGPSVGAQGDVPPLPQHYQDLQIKAIYPTPAYEPLKQRGFGNKKEVDSEDPKTYEHLQQSASGREYQSLKSYKDAESKV</sequence>
<keyword evidence="7" id="KW-1015">Disulfide bond</keyword>
<evidence type="ECO:0000256" key="11">
    <source>
        <dbReference type="SAM" id="MobiDB-lite"/>
    </source>
</evidence>
<accession>A0A6P8J374</accession>
<feature type="region of interest" description="Disordered" evidence="11">
    <location>
        <begin position="150"/>
        <end position="178"/>
    </location>
</feature>
<dbReference type="Proteomes" id="UP000515163">
    <property type="component" value="Unplaced"/>
</dbReference>